<sequence length="419" mass="47029">MQGIRTALRKLPPSTVIKLLRKVFAMPAPTARLILNDITKPRKSHKPWIRKVRHQDWSGCWIGEQVSLLTDDQLSERIRLADVVIFNVHGGGFRIGKCTMYMDTYIGWIQQLKQAFNFQVMIMSVDYRLAPEYRYPSPVEDVVRAYEHLILHLCVAPPKIITIGDSAGAALILETLFITHDPSMFEIVTDDGDDTYSGGGPLISELPPPAGTVLVSPLVTDETSAPSWQDNLKHDYISHHTAKVIKRDYFVNDNDENDDLPPCQENNHVLGIAKLHTGFQAFLPTHVLMYLGNLEVLRDDALAFSYKAAEDGVQWTTVVEDCVHDWFCVREVVKDKSILDRADRVFVDFVYRAVGNHGNSETRRYSQALHTVHEEEASGDNDDTDDDDDDDVVNGLGDISLSTSSSSGKRSKSSSLLYV</sequence>
<feature type="compositionally biased region" description="Low complexity" evidence="2">
    <location>
        <begin position="400"/>
        <end position="419"/>
    </location>
</feature>
<dbReference type="OMA" id="QDWSGCW"/>
<organism evidence="4">
    <name type="scientific">Absidia glauca</name>
    <name type="common">Pin mould</name>
    <dbReference type="NCBI Taxonomy" id="4829"/>
    <lineage>
        <taxon>Eukaryota</taxon>
        <taxon>Fungi</taxon>
        <taxon>Fungi incertae sedis</taxon>
        <taxon>Mucoromycota</taxon>
        <taxon>Mucoromycotina</taxon>
        <taxon>Mucoromycetes</taxon>
        <taxon>Mucorales</taxon>
        <taxon>Cunninghamellaceae</taxon>
        <taxon>Absidia</taxon>
    </lineage>
</organism>
<dbReference type="InParanoid" id="A0A163JAG9"/>
<dbReference type="EMBL" id="LT552047">
    <property type="protein sequence ID" value="SAL98054.1"/>
    <property type="molecule type" value="Genomic_DNA"/>
</dbReference>
<feature type="domain" description="Alpha/beta hydrolase fold-3" evidence="3">
    <location>
        <begin position="86"/>
        <end position="327"/>
    </location>
</feature>
<dbReference type="AlphaFoldDB" id="A0A163JAG9"/>
<dbReference type="SUPFAM" id="SSF53474">
    <property type="entry name" value="alpha/beta-Hydrolases"/>
    <property type="match status" value="1"/>
</dbReference>
<feature type="region of interest" description="Disordered" evidence="2">
    <location>
        <begin position="373"/>
        <end position="419"/>
    </location>
</feature>
<name>A0A163JAG9_ABSGL</name>
<protein>
    <recommendedName>
        <fullName evidence="3">Alpha/beta hydrolase fold-3 domain-containing protein</fullName>
    </recommendedName>
</protein>
<evidence type="ECO:0000313" key="5">
    <source>
        <dbReference type="Proteomes" id="UP000078561"/>
    </source>
</evidence>
<dbReference type="InterPro" id="IPR050300">
    <property type="entry name" value="GDXG_lipolytic_enzyme"/>
</dbReference>
<dbReference type="PANTHER" id="PTHR48081">
    <property type="entry name" value="AB HYDROLASE SUPERFAMILY PROTEIN C4A8.06C"/>
    <property type="match status" value="1"/>
</dbReference>
<dbReference type="STRING" id="4829.A0A163JAG9"/>
<dbReference type="Proteomes" id="UP000078561">
    <property type="component" value="Unassembled WGS sequence"/>
</dbReference>
<evidence type="ECO:0000313" key="4">
    <source>
        <dbReference type="EMBL" id="SAL98054.1"/>
    </source>
</evidence>
<evidence type="ECO:0000256" key="2">
    <source>
        <dbReference type="SAM" id="MobiDB-lite"/>
    </source>
</evidence>
<gene>
    <name evidence="4" type="primary">ABSGL_03581.1 scaffold 4609</name>
</gene>
<evidence type="ECO:0000259" key="3">
    <source>
        <dbReference type="Pfam" id="PF07859"/>
    </source>
</evidence>
<reference evidence="4" key="1">
    <citation type="submission" date="2016-04" db="EMBL/GenBank/DDBJ databases">
        <authorList>
            <person name="Evans L.H."/>
            <person name="Alamgir A."/>
            <person name="Owens N."/>
            <person name="Weber N.D."/>
            <person name="Virtaneva K."/>
            <person name="Barbian K."/>
            <person name="Babar A."/>
            <person name="Rosenke K."/>
        </authorList>
    </citation>
    <scope>NUCLEOTIDE SEQUENCE [LARGE SCALE GENOMIC DNA]</scope>
    <source>
        <strain evidence="4">CBS 101.48</strain>
    </source>
</reference>
<dbReference type="Pfam" id="PF07859">
    <property type="entry name" value="Abhydrolase_3"/>
    <property type="match status" value="1"/>
</dbReference>
<dbReference type="FunCoup" id="A0A163JAG9">
    <property type="interactions" value="23"/>
</dbReference>
<evidence type="ECO:0000256" key="1">
    <source>
        <dbReference type="ARBA" id="ARBA00022801"/>
    </source>
</evidence>
<dbReference type="InterPro" id="IPR013094">
    <property type="entry name" value="AB_hydrolase_3"/>
</dbReference>
<dbReference type="InterPro" id="IPR029058">
    <property type="entry name" value="AB_hydrolase_fold"/>
</dbReference>
<dbReference type="PANTHER" id="PTHR48081:SF31">
    <property type="entry name" value="STERYL ACETYL HYDROLASE MUG81-RELATED"/>
    <property type="match status" value="1"/>
</dbReference>
<dbReference type="Gene3D" id="3.40.50.1820">
    <property type="entry name" value="alpha/beta hydrolase"/>
    <property type="match status" value="1"/>
</dbReference>
<dbReference type="GO" id="GO:0016787">
    <property type="term" value="F:hydrolase activity"/>
    <property type="evidence" value="ECO:0007669"/>
    <property type="project" value="UniProtKB-KW"/>
</dbReference>
<keyword evidence="1" id="KW-0378">Hydrolase</keyword>
<accession>A0A163JAG9</accession>
<keyword evidence="5" id="KW-1185">Reference proteome</keyword>
<proteinExistence type="predicted"/>
<dbReference type="OrthoDB" id="433474at2759"/>
<feature type="compositionally biased region" description="Acidic residues" evidence="2">
    <location>
        <begin position="377"/>
        <end position="392"/>
    </location>
</feature>